<dbReference type="PROSITE" id="PS50935">
    <property type="entry name" value="SSB"/>
    <property type="match status" value="1"/>
</dbReference>
<dbReference type="Pfam" id="PF00436">
    <property type="entry name" value="SSB"/>
    <property type="match status" value="1"/>
</dbReference>
<dbReference type="CDD" id="cd04496">
    <property type="entry name" value="SSB_OBF"/>
    <property type="match status" value="1"/>
</dbReference>
<comment type="caution">
    <text evidence="5">The sequence shown here is derived from an EMBL/GenBank/DDBJ whole genome shotgun (WGS) entry which is preliminary data.</text>
</comment>
<name>A0ABW1NQ12_9ACTN</name>
<dbReference type="GO" id="GO:0003677">
    <property type="term" value="F:DNA binding"/>
    <property type="evidence" value="ECO:0007669"/>
    <property type="project" value="UniProtKB-KW"/>
</dbReference>
<sequence length="155" mass="17077">MNDVLITLGGNVVGDPREYRLKDGTTATYLRIASTPRVFDKQSGTWRNGETAYYTIWCYRTLAENVSRSLAAGHPIVVHGRLRIKTYEKDGQRRHSAEVDATMLGHDLRWGVSEFGKAQRPTTENTTSATKEEAPPSPATQPGETADDLALPMAA</sequence>
<accession>A0ABW1NQ12</accession>
<feature type="region of interest" description="Disordered" evidence="4">
    <location>
        <begin position="115"/>
        <end position="155"/>
    </location>
</feature>
<keyword evidence="1 2" id="KW-0238">DNA-binding</keyword>
<dbReference type="EMBL" id="JBHSRF010000051">
    <property type="protein sequence ID" value="MFC6084935.1"/>
    <property type="molecule type" value="Genomic_DNA"/>
</dbReference>
<organism evidence="5 6">
    <name type="scientific">Sphaerisporangium aureirubrum</name>
    <dbReference type="NCBI Taxonomy" id="1544736"/>
    <lineage>
        <taxon>Bacteria</taxon>
        <taxon>Bacillati</taxon>
        <taxon>Actinomycetota</taxon>
        <taxon>Actinomycetes</taxon>
        <taxon>Streptosporangiales</taxon>
        <taxon>Streptosporangiaceae</taxon>
        <taxon>Sphaerisporangium</taxon>
    </lineage>
</organism>
<dbReference type="Gene3D" id="2.40.50.140">
    <property type="entry name" value="Nucleic acid-binding proteins"/>
    <property type="match status" value="1"/>
</dbReference>
<dbReference type="SUPFAM" id="SSF50249">
    <property type="entry name" value="Nucleic acid-binding proteins"/>
    <property type="match status" value="1"/>
</dbReference>
<evidence type="ECO:0000313" key="6">
    <source>
        <dbReference type="Proteomes" id="UP001596137"/>
    </source>
</evidence>
<evidence type="ECO:0000256" key="1">
    <source>
        <dbReference type="ARBA" id="ARBA00023125"/>
    </source>
</evidence>
<reference evidence="6" key="1">
    <citation type="journal article" date="2019" name="Int. J. Syst. Evol. Microbiol.">
        <title>The Global Catalogue of Microorganisms (GCM) 10K type strain sequencing project: providing services to taxonomists for standard genome sequencing and annotation.</title>
        <authorList>
            <consortium name="The Broad Institute Genomics Platform"/>
            <consortium name="The Broad Institute Genome Sequencing Center for Infectious Disease"/>
            <person name="Wu L."/>
            <person name="Ma J."/>
        </authorList>
    </citation>
    <scope>NUCLEOTIDE SEQUENCE [LARGE SCALE GENOMIC DNA]</scope>
    <source>
        <strain evidence="6">JCM 30346</strain>
    </source>
</reference>
<dbReference type="InterPro" id="IPR012340">
    <property type="entry name" value="NA-bd_OB-fold"/>
</dbReference>
<feature type="compositionally biased region" description="Polar residues" evidence="4">
    <location>
        <begin position="120"/>
        <end position="129"/>
    </location>
</feature>
<evidence type="ECO:0000313" key="5">
    <source>
        <dbReference type="EMBL" id="MFC6084935.1"/>
    </source>
</evidence>
<evidence type="ECO:0000256" key="4">
    <source>
        <dbReference type="SAM" id="MobiDB-lite"/>
    </source>
</evidence>
<dbReference type="PIRSF" id="PIRSF002070">
    <property type="entry name" value="SSB"/>
    <property type="match status" value="1"/>
</dbReference>
<dbReference type="Proteomes" id="UP001596137">
    <property type="component" value="Unassembled WGS sequence"/>
</dbReference>
<dbReference type="RefSeq" id="WP_380758528.1">
    <property type="nucleotide sequence ID" value="NZ_JBHSRF010000051.1"/>
</dbReference>
<gene>
    <name evidence="5" type="primary">ssb</name>
    <name evidence="5" type="ORF">ACFP1K_27495</name>
</gene>
<keyword evidence="6" id="KW-1185">Reference proteome</keyword>
<dbReference type="NCBIfam" id="TIGR00621">
    <property type="entry name" value="ssb"/>
    <property type="match status" value="1"/>
</dbReference>
<proteinExistence type="predicted"/>
<protein>
    <recommendedName>
        <fullName evidence="2 3">Single-stranded DNA-binding protein</fullName>
    </recommendedName>
</protein>
<dbReference type="InterPro" id="IPR011344">
    <property type="entry name" value="ssDNA-bd"/>
</dbReference>
<dbReference type="InterPro" id="IPR000424">
    <property type="entry name" value="Primosome_PriB/ssb"/>
</dbReference>
<evidence type="ECO:0000256" key="3">
    <source>
        <dbReference type="RuleBase" id="RU000524"/>
    </source>
</evidence>
<evidence type="ECO:0000256" key="2">
    <source>
        <dbReference type="PIRNR" id="PIRNR002070"/>
    </source>
</evidence>